<dbReference type="Gene3D" id="3.10.580.10">
    <property type="entry name" value="CBS-domain"/>
    <property type="match status" value="1"/>
</dbReference>
<dbReference type="Pfam" id="PF10335">
    <property type="entry name" value="DUF294_C"/>
    <property type="match status" value="1"/>
</dbReference>
<dbReference type="SMART" id="SM00116">
    <property type="entry name" value="CBS"/>
    <property type="match status" value="1"/>
</dbReference>
<evidence type="ECO:0000259" key="4">
    <source>
        <dbReference type="PROSITE" id="PS51371"/>
    </source>
</evidence>
<dbReference type="Pfam" id="PF03445">
    <property type="entry name" value="DUF294"/>
    <property type="match status" value="1"/>
</dbReference>
<evidence type="ECO:0000259" key="3">
    <source>
        <dbReference type="PROSITE" id="PS50042"/>
    </source>
</evidence>
<dbReference type="InterPro" id="IPR014710">
    <property type="entry name" value="RmlC-like_jellyroll"/>
</dbReference>
<dbReference type="InterPro" id="IPR000644">
    <property type="entry name" value="CBS_dom"/>
</dbReference>
<dbReference type="PANTHER" id="PTHR43080">
    <property type="entry name" value="CBS DOMAIN-CONTAINING PROTEIN CBSX3, MITOCHONDRIAL"/>
    <property type="match status" value="1"/>
</dbReference>
<dbReference type="Gene3D" id="2.60.120.10">
    <property type="entry name" value="Jelly Rolls"/>
    <property type="match status" value="1"/>
</dbReference>
<evidence type="ECO:0000256" key="2">
    <source>
        <dbReference type="PROSITE-ProRule" id="PRU00703"/>
    </source>
</evidence>
<keyword evidence="1 2" id="KW-0129">CBS domain</keyword>
<proteinExistence type="predicted"/>
<dbReference type="PROSITE" id="PS51371">
    <property type="entry name" value="CBS"/>
    <property type="match status" value="1"/>
</dbReference>
<keyword evidence="6" id="KW-1185">Reference proteome</keyword>
<dbReference type="InterPro" id="IPR018490">
    <property type="entry name" value="cNMP-bd_dom_sf"/>
</dbReference>
<name>A0ABT8RZ56_9BURK</name>
<dbReference type="RefSeq" id="WP_301803499.1">
    <property type="nucleotide sequence ID" value="NZ_JAUJZH010000002.1"/>
</dbReference>
<dbReference type="CDD" id="cd05401">
    <property type="entry name" value="NT_GlnE_GlnD_like"/>
    <property type="match status" value="1"/>
</dbReference>
<dbReference type="EMBL" id="JAUKVY010000002">
    <property type="protein sequence ID" value="MDO1531214.1"/>
    <property type="molecule type" value="Genomic_DNA"/>
</dbReference>
<dbReference type="Pfam" id="PF00571">
    <property type="entry name" value="CBS"/>
    <property type="match status" value="1"/>
</dbReference>
<gene>
    <name evidence="5" type="ORF">Q2T77_02850</name>
</gene>
<feature type="domain" description="CBS" evidence="4">
    <location>
        <begin position="218"/>
        <end position="280"/>
    </location>
</feature>
<dbReference type="PROSITE" id="PS50042">
    <property type="entry name" value="CNMP_BINDING_3"/>
    <property type="match status" value="1"/>
</dbReference>
<dbReference type="SUPFAM" id="SSF54631">
    <property type="entry name" value="CBS-domain pair"/>
    <property type="match status" value="1"/>
</dbReference>
<reference evidence="5" key="1">
    <citation type="submission" date="2023-06" db="EMBL/GenBank/DDBJ databases">
        <authorList>
            <person name="Jiang Y."/>
            <person name="Liu Q."/>
        </authorList>
    </citation>
    <scope>NUCLEOTIDE SEQUENCE</scope>
    <source>
        <strain evidence="5">CGMCC 1.12090</strain>
    </source>
</reference>
<dbReference type="Pfam" id="PF00027">
    <property type="entry name" value="cNMP_binding"/>
    <property type="match status" value="1"/>
</dbReference>
<feature type="domain" description="Cyclic nucleotide-binding" evidence="3">
    <location>
        <begin position="11"/>
        <end position="127"/>
    </location>
</feature>
<dbReference type="InterPro" id="IPR005105">
    <property type="entry name" value="GlnD_Uridyltrans_N"/>
</dbReference>
<protein>
    <submittedName>
        <fullName evidence="5">Nucleotidyltransferase substrate binding domain-containing protein</fullName>
    </submittedName>
</protein>
<dbReference type="PANTHER" id="PTHR43080:SF2">
    <property type="entry name" value="CBS DOMAIN-CONTAINING PROTEIN"/>
    <property type="match status" value="1"/>
</dbReference>
<dbReference type="InterPro" id="IPR051257">
    <property type="entry name" value="Diverse_CBS-Domain"/>
</dbReference>
<dbReference type="Proteomes" id="UP001169027">
    <property type="component" value="Unassembled WGS sequence"/>
</dbReference>
<dbReference type="CDD" id="cd00038">
    <property type="entry name" value="CAP_ED"/>
    <property type="match status" value="1"/>
</dbReference>
<comment type="caution">
    <text evidence="5">The sequence shown here is derived from an EMBL/GenBank/DDBJ whole genome shotgun (WGS) entry which is preliminary data.</text>
</comment>
<evidence type="ECO:0000313" key="6">
    <source>
        <dbReference type="Proteomes" id="UP001169027"/>
    </source>
</evidence>
<evidence type="ECO:0000313" key="5">
    <source>
        <dbReference type="EMBL" id="MDO1531214.1"/>
    </source>
</evidence>
<dbReference type="InterPro" id="IPR018821">
    <property type="entry name" value="DUF294_put_nucleoTrafse_sb-bd"/>
</dbReference>
<dbReference type="InterPro" id="IPR046342">
    <property type="entry name" value="CBS_dom_sf"/>
</dbReference>
<accession>A0ABT8RZ56</accession>
<sequence>MPSAFDFEHSPFDCLTSEERDRVRAQVDIAYFREGEAILEAGMAPTHLFVVIKGFVQQFEQGGSEAVASFGPHDTFDGRSLLSGQVGGRFVAAEEVLAYQLARQVVTELIARNATFGALLFSDLSNKLAAIAGRVGQHELQSLALARVDAIPVRAPHFVDADRDVLSVVRLLQAERSTNVLVRDLSGPAPRLGIFTVTALQRAVLHGTPLDRLPVREVSSFGLITVDAAAPVGDALIVMVRHRVHRVVVMADDGGGDGGRVVGVLEALDLFSFLSNHSYLINREIVEAQDLQALARASAHVTQLVGLLHGGGTRVGQIATLVQALNGQLFQRAWELIAPPELVANSCLFVMGSEGRGEQLQKTDQDNGLLLRDGYVAPADLDAICKRLTRALIEFGWPECPGAIMVSNPQWRAGQAEFAERACQWLLQPDGERLMALAIFLDAHAVAGDATLLAGVRARLFSLATDNDAMLARFAAAIDAFAEDSHWWQRLLAFGEPAAPRLDVKKQGLFPIVHGVRSLALRAGLDATSTAERLNALVAAGRIEREFAADLLESLYFFMGLRLKAGLAEQAAGHEVSGQVDPARMSSLERDLLKDTLEVVKRFRRMLRLSFRLDAL</sequence>
<evidence type="ECO:0000256" key="1">
    <source>
        <dbReference type="ARBA" id="ARBA00023122"/>
    </source>
</evidence>
<dbReference type="InterPro" id="IPR000595">
    <property type="entry name" value="cNMP-bd_dom"/>
</dbReference>
<dbReference type="SUPFAM" id="SSF51206">
    <property type="entry name" value="cAMP-binding domain-like"/>
    <property type="match status" value="1"/>
</dbReference>
<organism evidence="5 6">
    <name type="scientific">Variovorax ginsengisoli</name>
    <dbReference type="NCBI Taxonomy" id="363844"/>
    <lineage>
        <taxon>Bacteria</taxon>
        <taxon>Pseudomonadati</taxon>
        <taxon>Pseudomonadota</taxon>
        <taxon>Betaproteobacteria</taxon>
        <taxon>Burkholderiales</taxon>
        <taxon>Comamonadaceae</taxon>
        <taxon>Variovorax</taxon>
    </lineage>
</organism>